<protein>
    <recommendedName>
        <fullName evidence="6 7">Peptidyl-tRNA hydrolase</fullName>
        <shortName evidence="7">Pth</shortName>
        <ecNumber evidence="1 7">3.1.1.29</ecNumber>
    </recommendedName>
</protein>
<organism evidence="10 11">
    <name type="scientific">Candidatus Nitronauta litoralis</name>
    <dbReference type="NCBI Taxonomy" id="2705533"/>
    <lineage>
        <taxon>Bacteria</taxon>
        <taxon>Pseudomonadati</taxon>
        <taxon>Nitrospinota/Tectimicrobiota group</taxon>
        <taxon>Nitrospinota</taxon>
        <taxon>Nitrospinia</taxon>
        <taxon>Nitrospinales</taxon>
        <taxon>Nitrospinaceae</taxon>
        <taxon>Candidatus Nitronauta</taxon>
    </lineage>
</organism>
<dbReference type="FunFam" id="3.40.50.1470:FF:000001">
    <property type="entry name" value="Peptidyl-tRNA hydrolase"/>
    <property type="match status" value="1"/>
</dbReference>
<dbReference type="PANTHER" id="PTHR17224:SF1">
    <property type="entry name" value="PEPTIDYL-TRNA HYDROLASE"/>
    <property type="match status" value="1"/>
</dbReference>
<keyword evidence="7" id="KW-0963">Cytoplasm</keyword>
<evidence type="ECO:0000256" key="2">
    <source>
        <dbReference type="ARBA" id="ARBA00022555"/>
    </source>
</evidence>
<gene>
    <name evidence="7" type="primary">pth</name>
    <name evidence="10" type="ORF">G3M70_05510</name>
</gene>
<dbReference type="GO" id="GO:0006515">
    <property type="term" value="P:protein quality control for misfolded or incompletely synthesized proteins"/>
    <property type="evidence" value="ECO:0007669"/>
    <property type="project" value="UniProtKB-UniRule"/>
</dbReference>
<comment type="subcellular location">
    <subcellularLocation>
        <location evidence="7">Cytoplasm</location>
    </subcellularLocation>
</comment>
<dbReference type="Gene3D" id="3.40.50.1470">
    <property type="entry name" value="Peptidyl-tRNA hydrolase"/>
    <property type="match status" value="1"/>
</dbReference>
<dbReference type="SUPFAM" id="SSF53178">
    <property type="entry name" value="Peptidyl-tRNA hydrolase-like"/>
    <property type="match status" value="1"/>
</dbReference>
<dbReference type="KEGG" id="nli:G3M70_05510"/>
<feature type="site" description="Stabilizes the basic form of H active site to accept a proton" evidence="7">
    <location>
        <position position="91"/>
    </location>
</feature>
<evidence type="ECO:0000256" key="5">
    <source>
        <dbReference type="ARBA" id="ARBA00038063"/>
    </source>
</evidence>
<dbReference type="AlphaFoldDB" id="A0A7T0BV18"/>
<evidence type="ECO:0000256" key="1">
    <source>
        <dbReference type="ARBA" id="ARBA00013260"/>
    </source>
</evidence>
<keyword evidence="3 7" id="KW-0378">Hydrolase</keyword>
<dbReference type="EMBL" id="CP048685">
    <property type="protein sequence ID" value="QPJ61373.1"/>
    <property type="molecule type" value="Genomic_DNA"/>
</dbReference>
<dbReference type="EC" id="3.1.1.29" evidence="1 7"/>
<comment type="function">
    <text evidence="7">Hydrolyzes ribosome-free peptidyl-tRNAs (with 1 or more amino acids incorporated), which drop off the ribosome during protein synthesis, or as a result of ribosome stalling.</text>
</comment>
<feature type="binding site" evidence="7">
    <location>
        <position position="66"/>
    </location>
    <ligand>
        <name>tRNA</name>
        <dbReference type="ChEBI" id="CHEBI:17843"/>
    </ligand>
</feature>
<keyword evidence="2 7" id="KW-0820">tRNA-binding</keyword>
<accession>A0A7T0BV18</accession>
<evidence type="ECO:0000256" key="9">
    <source>
        <dbReference type="RuleBase" id="RU004320"/>
    </source>
</evidence>
<reference evidence="10 11" key="1">
    <citation type="submission" date="2020-02" db="EMBL/GenBank/DDBJ databases">
        <title>Genomic and physiological characterization of two novel Nitrospinaceae genera.</title>
        <authorList>
            <person name="Mueller A.J."/>
            <person name="Jung M.-Y."/>
            <person name="Strachan C.R."/>
            <person name="Herbold C.W."/>
            <person name="Kirkegaard R.H."/>
            <person name="Daims H."/>
        </authorList>
    </citation>
    <scope>NUCLEOTIDE SEQUENCE [LARGE SCALE GENOMIC DNA]</scope>
    <source>
        <strain evidence="10">EB</strain>
    </source>
</reference>
<dbReference type="GO" id="GO:0072344">
    <property type="term" value="P:rescue of stalled ribosome"/>
    <property type="evidence" value="ECO:0007669"/>
    <property type="project" value="UniProtKB-UniRule"/>
</dbReference>
<dbReference type="InterPro" id="IPR001328">
    <property type="entry name" value="Pept_tRNA_hydro"/>
</dbReference>
<dbReference type="Pfam" id="PF01195">
    <property type="entry name" value="Pept_tRNA_hydro"/>
    <property type="match status" value="1"/>
</dbReference>
<evidence type="ECO:0000256" key="7">
    <source>
        <dbReference type="HAMAP-Rule" id="MF_00083"/>
    </source>
</evidence>
<comment type="subunit">
    <text evidence="7">Monomer.</text>
</comment>
<dbReference type="InterPro" id="IPR018171">
    <property type="entry name" value="Pept_tRNA_hydro_CS"/>
</dbReference>
<feature type="binding site" evidence="7">
    <location>
        <position position="14"/>
    </location>
    <ligand>
        <name>tRNA</name>
        <dbReference type="ChEBI" id="CHEBI:17843"/>
    </ligand>
</feature>
<dbReference type="GO" id="GO:0005737">
    <property type="term" value="C:cytoplasm"/>
    <property type="evidence" value="ECO:0007669"/>
    <property type="project" value="UniProtKB-SubCell"/>
</dbReference>
<sequence>MYWVLGLGNPGSEYARTRHNAGFQAVDLLASKYGIPVDRQGCHAMGGVGKIKGEEILIAKPMTYMNESGKSARALMKAEDLDPGQLIVLHDEIDLPVGKIKRKFGGGHAGQKGVRSIIERLETDKFYRVRIGVGRPNNRADLVDHVLSEFNEDEQAQFNLTLDLAVERVEEILTELRSRQ</sequence>
<dbReference type="HAMAP" id="MF_00083">
    <property type="entry name" value="Pept_tRNA_hydro_bact"/>
    <property type="match status" value="1"/>
</dbReference>
<dbReference type="GO" id="GO:0000049">
    <property type="term" value="F:tRNA binding"/>
    <property type="evidence" value="ECO:0007669"/>
    <property type="project" value="UniProtKB-UniRule"/>
</dbReference>
<dbReference type="GO" id="GO:0004045">
    <property type="term" value="F:peptidyl-tRNA hydrolase activity"/>
    <property type="evidence" value="ECO:0007669"/>
    <property type="project" value="UniProtKB-UniRule"/>
</dbReference>
<comment type="caution">
    <text evidence="7">Lacks conserved residue(s) required for the propagation of feature annotation.</text>
</comment>
<evidence type="ECO:0000256" key="8">
    <source>
        <dbReference type="RuleBase" id="RU000673"/>
    </source>
</evidence>
<evidence type="ECO:0000256" key="4">
    <source>
        <dbReference type="ARBA" id="ARBA00022884"/>
    </source>
</evidence>
<evidence type="ECO:0000313" key="10">
    <source>
        <dbReference type="EMBL" id="QPJ61373.1"/>
    </source>
</evidence>
<evidence type="ECO:0000256" key="6">
    <source>
        <dbReference type="ARBA" id="ARBA00050038"/>
    </source>
</evidence>
<evidence type="ECO:0000313" key="11">
    <source>
        <dbReference type="Proteomes" id="UP000594688"/>
    </source>
</evidence>
<comment type="function">
    <text evidence="7">Catalyzes the release of premature peptidyl moieties from peptidyl-tRNA molecules trapped in stalled 50S ribosomal subunits, and thus maintains levels of free tRNAs and 50S ribosomes.</text>
</comment>
<feature type="site" description="Discriminates between blocked and unblocked aminoacyl-tRNA" evidence="7">
    <location>
        <position position="9"/>
    </location>
</feature>
<proteinExistence type="inferred from homology"/>
<feature type="binding site" evidence="7">
    <location>
        <position position="64"/>
    </location>
    <ligand>
        <name>tRNA</name>
        <dbReference type="ChEBI" id="CHEBI:17843"/>
    </ligand>
</feature>
<comment type="similarity">
    <text evidence="5 7 9">Belongs to the PTH family.</text>
</comment>
<evidence type="ECO:0000256" key="3">
    <source>
        <dbReference type="ARBA" id="ARBA00022801"/>
    </source>
</evidence>
<dbReference type="PROSITE" id="PS01195">
    <property type="entry name" value="PEPT_TRNA_HYDROL_1"/>
    <property type="match status" value="1"/>
</dbReference>
<name>A0A7T0BV18_9BACT</name>
<comment type="catalytic activity">
    <reaction evidence="7 8">
        <text>an N-acyl-L-alpha-aminoacyl-tRNA + H2O = an N-acyl-L-amino acid + a tRNA + H(+)</text>
        <dbReference type="Rhea" id="RHEA:54448"/>
        <dbReference type="Rhea" id="RHEA-COMP:10123"/>
        <dbReference type="Rhea" id="RHEA-COMP:13883"/>
        <dbReference type="ChEBI" id="CHEBI:15377"/>
        <dbReference type="ChEBI" id="CHEBI:15378"/>
        <dbReference type="ChEBI" id="CHEBI:59874"/>
        <dbReference type="ChEBI" id="CHEBI:78442"/>
        <dbReference type="ChEBI" id="CHEBI:138191"/>
        <dbReference type="EC" id="3.1.1.29"/>
    </reaction>
</comment>
<dbReference type="NCBIfam" id="TIGR00447">
    <property type="entry name" value="pth"/>
    <property type="match status" value="1"/>
</dbReference>
<dbReference type="InterPro" id="IPR036416">
    <property type="entry name" value="Pept_tRNA_hydro_sf"/>
</dbReference>
<dbReference type="Proteomes" id="UP000594688">
    <property type="component" value="Chromosome"/>
</dbReference>
<dbReference type="CDD" id="cd00462">
    <property type="entry name" value="PTH"/>
    <property type="match status" value="1"/>
</dbReference>
<dbReference type="PANTHER" id="PTHR17224">
    <property type="entry name" value="PEPTIDYL-TRNA HYDROLASE"/>
    <property type="match status" value="1"/>
</dbReference>
<keyword evidence="4 7" id="KW-0694">RNA-binding</keyword>
<feature type="active site" description="Proton acceptor" evidence="7">
    <location>
        <position position="19"/>
    </location>
</feature>